<proteinExistence type="predicted"/>
<evidence type="ECO:0008006" key="3">
    <source>
        <dbReference type="Google" id="ProtNLM"/>
    </source>
</evidence>
<dbReference type="Proteomes" id="UP000234498">
    <property type="component" value="Unassembled WGS sequence"/>
</dbReference>
<reference evidence="1 2" key="1">
    <citation type="submission" date="2017-03" db="EMBL/GenBank/DDBJ databases">
        <authorList>
            <person name="Afonso C.L."/>
            <person name="Miller P.J."/>
            <person name="Scott M.A."/>
            <person name="Spackman E."/>
            <person name="Goraichik I."/>
            <person name="Dimitrov K.M."/>
            <person name="Suarez D.L."/>
            <person name="Swayne D.E."/>
        </authorList>
    </citation>
    <scope>NUCLEOTIDE SEQUENCE [LARGE SCALE GENOMIC DNA]</scope>
    <source>
        <strain evidence="1 2">Mu101</strain>
    </source>
</reference>
<name>A0A2H1JEH8_BRELN</name>
<gene>
    <name evidence="1" type="ORF">BLIN101_02229</name>
</gene>
<evidence type="ECO:0000313" key="2">
    <source>
        <dbReference type="Proteomes" id="UP000234498"/>
    </source>
</evidence>
<dbReference type="AlphaFoldDB" id="A0A2H1JEH8"/>
<dbReference type="OrthoDB" id="4804165at2"/>
<accession>A0A2H1JEH8</accession>
<evidence type="ECO:0000313" key="1">
    <source>
        <dbReference type="EMBL" id="SMX85905.1"/>
    </source>
</evidence>
<organism evidence="1 2">
    <name type="scientific">Brevibacterium linens</name>
    <dbReference type="NCBI Taxonomy" id="1703"/>
    <lineage>
        <taxon>Bacteria</taxon>
        <taxon>Bacillati</taxon>
        <taxon>Actinomycetota</taxon>
        <taxon>Actinomycetes</taxon>
        <taxon>Micrococcales</taxon>
        <taxon>Brevibacteriaceae</taxon>
        <taxon>Brevibacterium</taxon>
    </lineage>
</organism>
<protein>
    <recommendedName>
        <fullName evidence="3">N-acetyltransferase domain-containing protein</fullName>
    </recommendedName>
</protein>
<dbReference type="RefSeq" id="WP_101595562.1">
    <property type="nucleotide sequence ID" value="NZ_FXZA01000013.1"/>
</dbReference>
<dbReference type="EMBL" id="FXZA01000013">
    <property type="protein sequence ID" value="SMX85905.1"/>
    <property type="molecule type" value="Genomic_DNA"/>
</dbReference>
<sequence>MYTLLNNSEASKFDLYLPGELVASLHCTITADEIMFVYCEAIEPLDSERHCRELMRLALEDSLNRRIPITVSCPIARKHIDNDPVIGAHMQTLPKNVGHKHENSVE</sequence>